<protein>
    <submittedName>
        <fullName evidence="4">Alpha/beta hydrolase</fullName>
    </submittedName>
</protein>
<dbReference type="Pfam" id="PF12146">
    <property type="entry name" value="Hydrolase_4"/>
    <property type="match status" value="1"/>
</dbReference>
<keyword evidence="2" id="KW-0472">Membrane</keyword>
<dbReference type="PANTHER" id="PTHR12277:SF81">
    <property type="entry name" value="PROTEIN ABHD13"/>
    <property type="match status" value="1"/>
</dbReference>
<feature type="compositionally biased region" description="Polar residues" evidence="1">
    <location>
        <begin position="1"/>
        <end position="19"/>
    </location>
</feature>
<dbReference type="InterPro" id="IPR022742">
    <property type="entry name" value="Hydrolase_4"/>
</dbReference>
<dbReference type="Gene3D" id="3.40.50.1820">
    <property type="entry name" value="alpha/beta hydrolase"/>
    <property type="match status" value="1"/>
</dbReference>
<dbReference type="SUPFAM" id="SSF53474">
    <property type="entry name" value="alpha/beta-Hydrolases"/>
    <property type="match status" value="1"/>
</dbReference>
<feature type="domain" description="Serine aminopeptidase S33" evidence="3">
    <location>
        <begin position="103"/>
        <end position="203"/>
    </location>
</feature>
<evidence type="ECO:0000256" key="1">
    <source>
        <dbReference type="SAM" id="MobiDB-lite"/>
    </source>
</evidence>
<evidence type="ECO:0000313" key="5">
    <source>
        <dbReference type="Proteomes" id="UP000188174"/>
    </source>
</evidence>
<keyword evidence="2" id="KW-1133">Transmembrane helix</keyword>
<evidence type="ECO:0000313" key="4">
    <source>
        <dbReference type="EMBL" id="AQQ03292.1"/>
    </source>
</evidence>
<reference evidence="4 5" key="1">
    <citation type="submission" date="2017-02" db="EMBL/GenBank/DDBJ databases">
        <authorList>
            <person name="Jeong S."/>
        </authorList>
    </citation>
    <scope>NUCLEOTIDE SEQUENCE [LARGE SCALE GENOMIC DNA]</scope>
    <source>
        <strain evidence="4 5">RMAR6-6</strain>
    </source>
</reference>
<feature type="region of interest" description="Disordered" evidence="1">
    <location>
        <begin position="1"/>
        <end position="20"/>
    </location>
</feature>
<gene>
    <name evidence="4" type="ORF">B0E33_06535</name>
</gene>
<feature type="transmembrane region" description="Helical" evidence="2">
    <location>
        <begin position="31"/>
        <end position="52"/>
    </location>
</feature>
<evidence type="ECO:0000259" key="3">
    <source>
        <dbReference type="Pfam" id="PF12146"/>
    </source>
</evidence>
<keyword evidence="5" id="KW-1185">Reference proteome</keyword>
<dbReference type="InterPro" id="IPR029058">
    <property type="entry name" value="AB_hydrolase_fold"/>
</dbReference>
<dbReference type="PANTHER" id="PTHR12277">
    <property type="entry name" value="ALPHA/BETA HYDROLASE DOMAIN-CONTAINING PROTEIN"/>
    <property type="match status" value="1"/>
</dbReference>
<organism evidence="4 5">
    <name type="scientific">Roseibium algicola</name>
    <dbReference type="NCBI Taxonomy" id="2857014"/>
    <lineage>
        <taxon>Bacteria</taxon>
        <taxon>Pseudomonadati</taxon>
        <taxon>Pseudomonadota</taxon>
        <taxon>Alphaproteobacteria</taxon>
        <taxon>Hyphomicrobiales</taxon>
        <taxon>Stappiaceae</taxon>
        <taxon>Roseibium</taxon>
    </lineage>
</organism>
<keyword evidence="4" id="KW-0378">Hydrolase</keyword>
<proteinExistence type="predicted"/>
<keyword evidence="2" id="KW-0812">Transmembrane</keyword>
<dbReference type="EMBL" id="CP019630">
    <property type="protein sequence ID" value="AQQ03292.1"/>
    <property type="molecule type" value="Genomic_DNA"/>
</dbReference>
<name>A0ABM6HZ11_9HYPH</name>
<dbReference type="Proteomes" id="UP000188174">
    <property type="component" value="Chromosome"/>
</dbReference>
<sequence length="297" mass="31995">MGDSQMTQTGSGSAEQALNKTGRPGRTLWKAVSRVAVIAGIAYAMAAGYMYFNQRSFIFVPTGELSTPDEKGLSGITVETAAMADGTKVTVWHAPPAAEGAPTVLYFHGNSANVSSRWKRFKQILDSGFGLYAPSYRGYAGSEGSPSEEALISDGLEHFDRMAASGTPVIVHGESLGSGVAAAVAAERSQTDLVVLEAPYTALIDMAWDRYPWLPVGLMMSDPMATRDRVGKIAAPVLIVHGTEDRVIPVEHGRRLYEFAKDPRQLVIVEGGGHSNLWSNGMWDFVLAAWVKWREGS</sequence>
<dbReference type="GO" id="GO:0016787">
    <property type="term" value="F:hydrolase activity"/>
    <property type="evidence" value="ECO:0007669"/>
    <property type="project" value="UniProtKB-KW"/>
</dbReference>
<accession>A0ABM6HZ11</accession>
<evidence type="ECO:0000256" key="2">
    <source>
        <dbReference type="SAM" id="Phobius"/>
    </source>
</evidence>